<feature type="domain" description="Nephrocystin 3-like N-terminal" evidence="3">
    <location>
        <begin position="25"/>
        <end position="189"/>
    </location>
</feature>
<dbReference type="Pfam" id="PF22939">
    <property type="entry name" value="WHD_GPIID"/>
    <property type="match status" value="1"/>
</dbReference>
<dbReference type="InterPro" id="IPR056884">
    <property type="entry name" value="NPHP3-like_N"/>
</dbReference>
<dbReference type="EMBL" id="JAUKTV010000011">
    <property type="protein sequence ID" value="KAK0724031.1"/>
    <property type="molecule type" value="Genomic_DNA"/>
</dbReference>
<dbReference type="AlphaFoldDB" id="A0AA40AXW8"/>
<evidence type="ECO:0000313" key="4">
    <source>
        <dbReference type="EMBL" id="KAK0724031.1"/>
    </source>
</evidence>
<protein>
    <recommendedName>
        <fullName evidence="6">NACHT domain-containing protein</fullName>
    </recommendedName>
</protein>
<evidence type="ECO:0000259" key="2">
    <source>
        <dbReference type="Pfam" id="PF22939"/>
    </source>
</evidence>
<dbReference type="InterPro" id="IPR054471">
    <property type="entry name" value="GPIID_WHD"/>
</dbReference>
<organism evidence="4 5">
    <name type="scientific">Apiosordaria backusii</name>
    <dbReference type="NCBI Taxonomy" id="314023"/>
    <lineage>
        <taxon>Eukaryota</taxon>
        <taxon>Fungi</taxon>
        <taxon>Dikarya</taxon>
        <taxon>Ascomycota</taxon>
        <taxon>Pezizomycotina</taxon>
        <taxon>Sordariomycetes</taxon>
        <taxon>Sordariomycetidae</taxon>
        <taxon>Sordariales</taxon>
        <taxon>Lasiosphaeriaceae</taxon>
        <taxon>Apiosordaria</taxon>
    </lineage>
</organism>
<dbReference type="InterPro" id="IPR027417">
    <property type="entry name" value="P-loop_NTPase"/>
</dbReference>
<evidence type="ECO:0000313" key="5">
    <source>
        <dbReference type="Proteomes" id="UP001172159"/>
    </source>
</evidence>
<dbReference type="Proteomes" id="UP001172159">
    <property type="component" value="Unassembled WGS sequence"/>
</dbReference>
<keyword evidence="5" id="KW-1185">Reference proteome</keyword>
<feature type="non-terminal residue" evidence="4">
    <location>
        <position position="445"/>
    </location>
</feature>
<dbReference type="Pfam" id="PF24883">
    <property type="entry name" value="NPHP3_N"/>
    <property type="match status" value="1"/>
</dbReference>
<reference evidence="4" key="1">
    <citation type="submission" date="2023-06" db="EMBL/GenBank/DDBJ databases">
        <title>Genome-scale phylogeny and comparative genomics of the fungal order Sordariales.</title>
        <authorList>
            <consortium name="Lawrence Berkeley National Laboratory"/>
            <person name="Hensen N."/>
            <person name="Bonometti L."/>
            <person name="Westerberg I."/>
            <person name="Brannstrom I.O."/>
            <person name="Guillou S."/>
            <person name="Cros-Aarteil S."/>
            <person name="Calhoun S."/>
            <person name="Haridas S."/>
            <person name="Kuo A."/>
            <person name="Mondo S."/>
            <person name="Pangilinan J."/>
            <person name="Riley R."/>
            <person name="Labutti K."/>
            <person name="Andreopoulos B."/>
            <person name="Lipzen A."/>
            <person name="Chen C."/>
            <person name="Yanf M."/>
            <person name="Daum C."/>
            <person name="Ng V."/>
            <person name="Clum A."/>
            <person name="Steindorff A."/>
            <person name="Ohm R."/>
            <person name="Martin F."/>
            <person name="Silar P."/>
            <person name="Natvig D."/>
            <person name="Lalanne C."/>
            <person name="Gautier V."/>
            <person name="Ament-Velasquez S.L."/>
            <person name="Kruys A."/>
            <person name="Hutchinson M.I."/>
            <person name="Powell A.J."/>
            <person name="Barry K."/>
            <person name="Miller A.N."/>
            <person name="Grigoriev I.V."/>
            <person name="Debuchy R."/>
            <person name="Gladieux P."/>
            <person name="Thoren M.H."/>
            <person name="Johannesson H."/>
        </authorList>
    </citation>
    <scope>NUCLEOTIDE SEQUENCE</scope>
    <source>
        <strain evidence="4">CBS 540.89</strain>
    </source>
</reference>
<dbReference type="Gene3D" id="3.40.50.300">
    <property type="entry name" value="P-loop containing nucleotide triphosphate hydrolases"/>
    <property type="match status" value="1"/>
</dbReference>
<sequence>EIGNWLSNVNFSNRYYAVLSKRQSGTGQWFLRSAKYEAWRAGRRQTLFCSGIAGSGKTVLTASVIEHLQGLYHGKHEVLVTYIYFDYTVKDDNTEAPLANLLKQILASRQTLPPAILALYNKHRERQTRPTDSEFLTTLAAVAATYSKVFVVVDALNESRRIGAEFMLHLFELQTRVKGCNINILASSRLAPEIQTLFDGKPEVTIEASDEDIKLYLEAQMSRVLVPYVLQQTELRGKITSAIIKAAGGISLRMRSWKHSGAFRSRISRIAKPQPGAGSTNALIEIYLTLIHRINTQKPGFVQKAKRALLWITFARRALRIEELEWALAVGDGWRGFDHGSVCPISELVPACSGLIQIETNTKTVRLFHYTAQQFLENHLSLIGDPHPPALGLAVSLTAEEVSKTAQDAHKTIADACIYYLSKFWVSMYACMYVPIYMPYDNTFS</sequence>
<name>A0AA40AXW8_9PEZI</name>
<keyword evidence="1" id="KW-0677">Repeat</keyword>
<gene>
    <name evidence="4" type="ORF">B0T21DRAFT_423448</name>
</gene>
<dbReference type="PANTHER" id="PTHR10039:SF15">
    <property type="entry name" value="NACHT DOMAIN-CONTAINING PROTEIN"/>
    <property type="match status" value="1"/>
</dbReference>
<proteinExistence type="predicted"/>
<dbReference type="PANTHER" id="PTHR10039">
    <property type="entry name" value="AMELOGENIN"/>
    <property type="match status" value="1"/>
</dbReference>
<evidence type="ECO:0000259" key="3">
    <source>
        <dbReference type="Pfam" id="PF24883"/>
    </source>
</evidence>
<accession>A0AA40AXW8</accession>
<feature type="domain" description="GPI inositol-deacylase winged helix" evidence="2">
    <location>
        <begin position="300"/>
        <end position="378"/>
    </location>
</feature>
<evidence type="ECO:0000256" key="1">
    <source>
        <dbReference type="ARBA" id="ARBA00022737"/>
    </source>
</evidence>
<comment type="caution">
    <text evidence="4">The sequence shown here is derived from an EMBL/GenBank/DDBJ whole genome shotgun (WGS) entry which is preliminary data.</text>
</comment>
<evidence type="ECO:0008006" key="6">
    <source>
        <dbReference type="Google" id="ProtNLM"/>
    </source>
</evidence>